<sequence length="392" mass="46021">MDVVYQVKTVRELRMNDIVLHPIYRPDGLLFVRKYKKMTESVIGHLRKHFPVDYPLLVAESEEKLQQFRQWKEEHGEEAYEQFRHLLTIHQRYTNLPLSMEMYDDQLAKRKRVTDGGQDRFFQAFHPNVLMPMWNVCIQTFDSPRMLNRMKQLNEQLNRVIASDETILSLFQRMYQYHDVLVVHSVNTMCLSVMIGTALELSDEELLDLALATLFADIGFTGVPKEQFIHYLNSGKRDEELIKDHLRLAVEMIAASPHCRRKNIIFGILDHHEEYAGTGLPSQKQKEQIHLFGRIIALAQLYDELVGGYVKEESRLSFEAVEEVWKQSGKKIDPNILRIFIDKSRVYKVGEWIQLPNHELAEVIGFKDYVHFPLHPIVKKRNGDIYDLSTRL</sequence>
<evidence type="ECO:0000313" key="3">
    <source>
        <dbReference type="Proteomes" id="UP000559598"/>
    </source>
</evidence>
<accession>A0A840DUI7</accession>
<reference evidence="2 3" key="1">
    <citation type="submission" date="2020-08" db="EMBL/GenBank/DDBJ databases">
        <title>Genomic Encyclopedia of Type Strains, Phase IV (KMG-IV): sequencing the most valuable type-strain genomes for metagenomic binning, comparative biology and taxonomic classification.</title>
        <authorList>
            <person name="Goeker M."/>
        </authorList>
    </citation>
    <scope>NUCLEOTIDE SEQUENCE [LARGE SCALE GENOMIC DNA]</scope>
    <source>
        <strain evidence="2 3">DSM 17075</strain>
    </source>
</reference>
<gene>
    <name evidence="2" type="ORF">GGR02_003063</name>
</gene>
<dbReference type="InterPro" id="IPR003607">
    <property type="entry name" value="HD/PDEase_dom"/>
</dbReference>
<dbReference type="InterPro" id="IPR037522">
    <property type="entry name" value="HD_GYP_dom"/>
</dbReference>
<dbReference type="AlphaFoldDB" id="A0A840DUI7"/>
<evidence type="ECO:0000313" key="2">
    <source>
        <dbReference type="EMBL" id="MBB4075245.1"/>
    </source>
</evidence>
<organism evidence="2 3">
    <name type="scientific">Anoxybacteroides voinovskiense</name>
    <dbReference type="NCBI Taxonomy" id="230470"/>
    <lineage>
        <taxon>Bacteria</taxon>
        <taxon>Bacillati</taxon>
        <taxon>Bacillota</taxon>
        <taxon>Bacilli</taxon>
        <taxon>Bacillales</taxon>
        <taxon>Anoxybacillaceae</taxon>
        <taxon>Anoxybacteroides</taxon>
    </lineage>
</organism>
<feature type="domain" description="HD-GYP" evidence="1">
    <location>
        <begin position="153"/>
        <end position="356"/>
    </location>
</feature>
<dbReference type="SUPFAM" id="SSF109604">
    <property type="entry name" value="HD-domain/PDEase-like"/>
    <property type="match status" value="1"/>
</dbReference>
<comment type="caution">
    <text evidence="2">The sequence shown here is derived from an EMBL/GenBank/DDBJ whole genome shotgun (WGS) entry which is preliminary data.</text>
</comment>
<dbReference type="PANTHER" id="PTHR43155">
    <property type="entry name" value="CYCLIC DI-GMP PHOSPHODIESTERASE PA4108-RELATED"/>
    <property type="match status" value="1"/>
</dbReference>
<protein>
    <submittedName>
        <fullName evidence="2">HD-GYP domain-containing protein (C-di-GMP phosphodiesterase class II)</fullName>
    </submittedName>
</protein>
<dbReference type="RefSeq" id="WP_229706238.1">
    <property type="nucleotide sequence ID" value="NZ_BMNP01000027.1"/>
</dbReference>
<evidence type="ECO:0000259" key="1">
    <source>
        <dbReference type="PROSITE" id="PS51832"/>
    </source>
</evidence>
<dbReference type="Proteomes" id="UP000559598">
    <property type="component" value="Unassembled WGS sequence"/>
</dbReference>
<dbReference type="EMBL" id="JACIDE010000027">
    <property type="protein sequence ID" value="MBB4075245.1"/>
    <property type="molecule type" value="Genomic_DNA"/>
</dbReference>
<dbReference type="PANTHER" id="PTHR43155:SF2">
    <property type="entry name" value="CYCLIC DI-GMP PHOSPHODIESTERASE PA4108"/>
    <property type="match status" value="1"/>
</dbReference>
<dbReference type="PROSITE" id="PS51832">
    <property type="entry name" value="HD_GYP"/>
    <property type="match status" value="1"/>
</dbReference>
<name>A0A840DUI7_9BACL</name>
<dbReference type="CDD" id="cd00077">
    <property type="entry name" value="HDc"/>
    <property type="match status" value="1"/>
</dbReference>
<dbReference type="Pfam" id="PF13487">
    <property type="entry name" value="HD_5"/>
    <property type="match status" value="1"/>
</dbReference>
<dbReference type="Gene3D" id="1.10.3210.10">
    <property type="entry name" value="Hypothetical protein af1432"/>
    <property type="match status" value="1"/>
</dbReference>
<keyword evidence="3" id="KW-1185">Reference proteome</keyword>
<proteinExistence type="predicted"/>